<dbReference type="EMBL" id="CP108090">
    <property type="protein sequence ID" value="WUQ12435.1"/>
    <property type="molecule type" value="Genomic_DNA"/>
</dbReference>
<name>A0ABZ1TAG9_STRVG</name>
<evidence type="ECO:0000313" key="4">
    <source>
        <dbReference type="Proteomes" id="UP001432039"/>
    </source>
</evidence>
<evidence type="ECO:0000313" key="3">
    <source>
        <dbReference type="EMBL" id="WUQ12435.1"/>
    </source>
</evidence>
<feature type="compositionally biased region" description="Low complexity" evidence="1">
    <location>
        <begin position="33"/>
        <end position="74"/>
    </location>
</feature>
<reference evidence="3" key="1">
    <citation type="submission" date="2022-10" db="EMBL/GenBank/DDBJ databases">
        <title>The complete genomes of actinobacterial strains from the NBC collection.</title>
        <authorList>
            <person name="Joergensen T.S."/>
            <person name="Alvarez Arevalo M."/>
            <person name="Sterndorff E.B."/>
            <person name="Faurdal D."/>
            <person name="Vuksanovic O."/>
            <person name="Mourched A.-S."/>
            <person name="Charusanti P."/>
            <person name="Shaw S."/>
            <person name="Blin K."/>
            <person name="Weber T."/>
        </authorList>
    </citation>
    <scope>NUCLEOTIDE SEQUENCE</scope>
    <source>
        <strain evidence="3">NBC_00248</strain>
    </source>
</reference>
<feature type="chain" id="PRO_5046174200" description="Lipoprotein" evidence="2">
    <location>
        <begin position="19"/>
        <end position="198"/>
    </location>
</feature>
<gene>
    <name evidence="3" type="ORF">OG517_13850</name>
</gene>
<proteinExistence type="predicted"/>
<evidence type="ECO:0008006" key="5">
    <source>
        <dbReference type="Google" id="ProtNLM"/>
    </source>
</evidence>
<protein>
    <recommendedName>
        <fullName evidence="5">Lipoprotein</fullName>
    </recommendedName>
</protein>
<accession>A0ABZ1TAG9</accession>
<dbReference type="RefSeq" id="WP_328961706.1">
    <property type="nucleotide sequence ID" value="NZ_CP108090.1"/>
</dbReference>
<evidence type="ECO:0000256" key="2">
    <source>
        <dbReference type="SAM" id="SignalP"/>
    </source>
</evidence>
<feature type="signal peptide" evidence="2">
    <location>
        <begin position="1"/>
        <end position="18"/>
    </location>
</feature>
<dbReference type="Proteomes" id="UP001432039">
    <property type="component" value="Chromosome"/>
</dbReference>
<feature type="region of interest" description="Disordered" evidence="1">
    <location>
        <begin position="19"/>
        <end position="84"/>
    </location>
</feature>
<evidence type="ECO:0000256" key="1">
    <source>
        <dbReference type="SAM" id="MobiDB-lite"/>
    </source>
</evidence>
<sequence length="198" mass="19385">MHALRAAAVAVLSTVVLAGCGPSDPGGGDDAPPKASTEPGASASASADPSSGPSTSPGTSPGTGAGATADPSTSPTAGRVPAPGETLVRVTRTGGFAGQTHTLVVKGDGSWSRLDAKARPTGTGKLSAAELAGLRTALREADFARLPRIATGGPTIYDGFFYAFVHDGHEVAGDQGSLPEALTKVLDALPPFTGGGTP</sequence>
<organism evidence="3 4">
    <name type="scientific">Streptomyces virginiae</name>
    <name type="common">Streptomyces cinnamonensis</name>
    <dbReference type="NCBI Taxonomy" id="1961"/>
    <lineage>
        <taxon>Bacteria</taxon>
        <taxon>Bacillati</taxon>
        <taxon>Actinomycetota</taxon>
        <taxon>Actinomycetes</taxon>
        <taxon>Kitasatosporales</taxon>
        <taxon>Streptomycetaceae</taxon>
        <taxon>Streptomyces</taxon>
    </lineage>
</organism>
<dbReference type="PROSITE" id="PS51257">
    <property type="entry name" value="PROKAR_LIPOPROTEIN"/>
    <property type="match status" value="1"/>
</dbReference>
<keyword evidence="4" id="KW-1185">Reference proteome</keyword>
<keyword evidence="2" id="KW-0732">Signal</keyword>